<evidence type="ECO:0000313" key="1">
    <source>
        <dbReference type="EMBL" id="MBM3223714.1"/>
    </source>
</evidence>
<name>A0A937VYW4_UNCTE</name>
<evidence type="ECO:0000313" key="2">
    <source>
        <dbReference type="Proteomes" id="UP000712673"/>
    </source>
</evidence>
<comment type="caution">
    <text evidence="1">The sequence shown here is derived from an EMBL/GenBank/DDBJ whole genome shotgun (WGS) entry which is preliminary data.</text>
</comment>
<dbReference type="AlphaFoldDB" id="A0A937VYW4"/>
<accession>A0A937VYW4</accession>
<dbReference type="EMBL" id="VGLS01000187">
    <property type="protein sequence ID" value="MBM3223714.1"/>
    <property type="molecule type" value="Genomic_DNA"/>
</dbReference>
<sequence length="70" mass="7706">MINKGKQYSTFVRRAGLAWGKGDLPKAMATLEEGIQLATMNGDVEIAQVLQQDLARYQRMADEATSAEAF</sequence>
<dbReference type="Proteomes" id="UP000712673">
    <property type="component" value="Unassembled WGS sequence"/>
</dbReference>
<organism evidence="1 2">
    <name type="scientific">Tectimicrobiota bacterium</name>
    <dbReference type="NCBI Taxonomy" id="2528274"/>
    <lineage>
        <taxon>Bacteria</taxon>
        <taxon>Pseudomonadati</taxon>
        <taxon>Nitrospinota/Tectimicrobiota group</taxon>
        <taxon>Candidatus Tectimicrobiota</taxon>
    </lineage>
</organism>
<protein>
    <submittedName>
        <fullName evidence="1">Uncharacterized protein</fullName>
    </submittedName>
</protein>
<proteinExistence type="predicted"/>
<reference evidence="1" key="1">
    <citation type="submission" date="2019-03" db="EMBL/GenBank/DDBJ databases">
        <title>Lake Tanganyika Metagenome-Assembled Genomes (MAGs).</title>
        <authorList>
            <person name="Tran P."/>
        </authorList>
    </citation>
    <scope>NUCLEOTIDE SEQUENCE</scope>
    <source>
        <strain evidence="1">K_DeepCast_65m_m2_066</strain>
    </source>
</reference>
<gene>
    <name evidence="1" type="ORF">FJZ47_07950</name>
</gene>